<name>A0A151GWI4_DRECN</name>
<dbReference type="EMBL" id="LAYC01000001">
    <property type="protein sequence ID" value="KYK61475.1"/>
    <property type="molecule type" value="Genomic_DNA"/>
</dbReference>
<keyword evidence="2" id="KW-1185">Reference proteome</keyword>
<dbReference type="GeneID" id="63715260"/>
<accession>A0A151GWI4</accession>
<evidence type="ECO:0000313" key="1">
    <source>
        <dbReference type="EMBL" id="KYK61475.1"/>
    </source>
</evidence>
<dbReference type="AlphaFoldDB" id="A0A151GWI4"/>
<organism evidence="1 2">
    <name type="scientific">Drechmeria coniospora</name>
    <name type="common">Nematophagous fungus</name>
    <name type="synonym">Meria coniospora</name>
    <dbReference type="NCBI Taxonomy" id="98403"/>
    <lineage>
        <taxon>Eukaryota</taxon>
        <taxon>Fungi</taxon>
        <taxon>Dikarya</taxon>
        <taxon>Ascomycota</taxon>
        <taxon>Pezizomycotina</taxon>
        <taxon>Sordariomycetes</taxon>
        <taxon>Hypocreomycetidae</taxon>
        <taxon>Hypocreales</taxon>
        <taxon>Ophiocordycipitaceae</taxon>
        <taxon>Drechmeria</taxon>
    </lineage>
</organism>
<comment type="caution">
    <text evidence="1">The sequence shown here is derived from an EMBL/GenBank/DDBJ whole genome shotgun (WGS) entry which is preliminary data.</text>
</comment>
<dbReference type="GO" id="GO:0016020">
    <property type="term" value="C:membrane"/>
    <property type="evidence" value="ECO:0007669"/>
    <property type="project" value="TreeGrafter"/>
</dbReference>
<dbReference type="Proteomes" id="UP000076580">
    <property type="component" value="Chromosome 01"/>
</dbReference>
<dbReference type="Gene3D" id="3.40.50.12780">
    <property type="entry name" value="N-terminal domain of ligase-like"/>
    <property type="match status" value="1"/>
</dbReference>
<evidence type="ECO:0000313" key="2">
    <source>
        <dbReference type="Proteomes" id="UP000076580"/>
    </source>
</evidence>
<dbReference type="GO" id="GO:0004467">
    <property type="term" value="F:long-chain fatty acid-CoA ligase activity"/>
    <property type="evidence" value="ECO:0007669"/>
    <property type="project" value="TreeGrafter"/>
</dbReference>
<evidence type="ECO:0008006" key="3">
    <source>
        <dbReference type="Google" id="ProtNLM"/>
    </source>
</evidence>
<protein>
    <recommendedName>
        <fullName evidence="3">AMP-dependent synthetase/ligase domain-containing protein</fullName>
    </recommendedName>
</protein>
<dbReference type="SUPFAM" id="SSF56801">
    <property type="entry name" value="Acetyl-CoA synthetase-like"/>
    <property type="match status" value="1"/>
</dbReference>
<dbReference type="PANTHER" id="PTHR43272:SF11">
    <property type="entry name" value="AMP-DEPENDENT SYNTHETASE_LIGASE DOMAIN-CONTAINING PROTEIN"/>
    <property type="match status" value="1"/>
</dbReference>
<dbReference type="RefSeq" id="XP_040660827.1">
    <property type="nucleotide sequence ID" value="XM_040799944.1"/>
</dbReference>
<reference evidence="1 2" key="1">
    <citation type="journal article" date="2016" name="Sci. Rep.">
        <title>Insights into Adaptations to a Near-Obligate Nematode Endoparasitic Lifestyle from the Finished Genome of Drechmeria coniospora.</title>
        <authorList>
            <person name="Zhang L."/>
            <person name="Zhou Z."/>
            <person name="Guo Q."/>
            <person name="Fokkens L."/>
            <person name="Miskei M."/>
            <person name="Pocsi I."/>
            <person name="Zhang W."/>
            <person name="Chen M."/>
            <person name="Wang L."/>
            <person name="Sun Y."/>
            <person name="Donzelli B.G."/>
            <person name="Gibson D.M."/>
            <person name="Nelson D.R."/>
            <person name="Luo J.G."/>
            <person name="Rep M."/>
            <person name="Liu H."/>
            <person name="Yang S."/>
            <person name="Wang J."/>
            <person name="Krasnoff S.B."/>
            <person name="Xu Y."/>
            <person name="Molnar I."/>
            <person name="Lin M."/>
        </authorList>
    </citation>
    <scope>NUCLEOTIDE SEQUENCE [LARGE SCALE GENOMIC DNA]</scope>
    <source>
        <strain evidence="1 2">ARSEF 6962</strain>
    </source>
</reference>
<gene>
    <name evidence="1" type="ORF">DCS_02617</name>
</gene>
<dbReference type="STRING" id="98403.A0A151GWI4"/>
<sequence>MGFLESIDTGLSDLVGQWNGYSTCLVTLLVTVITYRVMSSREADVHPMLLVRQSVAAPVRNEGESAVYRCQALPHGMPLNGGLNVRDTGASKWSQGRDGDLRDVWRRAVSGTDAGAKGRLLTVLGSEKVVEHRLDDVTRQIKIIGRHLSDSGSIKVAVYLPNSLELMVTLLACSFYPNLTTVLIPFDVTSEELVSMLKRSAVDTVVAATGEFPLEDVVDAYPSLRQLVWVVDEGSSHMDWNEAPDGMKGNLELATWQDIVDEARDSVDGDLPALESEFNPQDIVTLWQRKPGQPEEMIRFTQANLAAGIAGQIAALPTRERLDASDLFLPADPLSNIHTLILTLAALYSNASVAFNSVAGRSPHLALATQGIAPTVLVASAGSLLEVHRESMSKLGQGLGRLSHRLSTRNLTEDGVLVGFNPLVAFGAAARAAIGTTPARLRLVYVADRAGTDTPPLSSSVLSDLRVFTGARIIYALAAARVAGSVSQTAYFDYRVDPNGTSHFGAPTTSVEIYLKDKGVHKTTDDCVEGEIVARGPCVSGAEVELGVVGKILDDGTLAYV</sequence>
<proteinExistence type="predicted"/>
<dbReference type="InParanoid" id="A0A151GWI4"/>
<dbReference type="PANTHER" id="PTHR43272">
    <property type="entry name" value="LONG-CHAIN-FATTY-ACID--COA LIGASE"/>
    <property type="match status" value="1"/>
</dbReference>
<dbReference type="InterPro" id="IPR042099">
    <property type="entry name" value="ANL_N_sf"/>
</dbReference>
<dbReference type="GO" id="GO:0005783">
    <property type="term" value="C:endoplasmic reticulum"/>
    <property type="evidence" value="ECO:0007669"/>
    <property type="project" value="TreeGrafter"/>
</dbReference>